<proteinExistence type="predicted"/>
<feature type="domain" description="Thiol:disulfide interchange protein DsbD N-terminal" evidence="1">
    <location>
        <begin position="16"/>
        <end position="123"/>
    </location>
</feature>
<dbReference type="AlphaFoldDB" id="A0A2G8R1Y3"/>
<sequence length="245" mass="26112">MSNIISAELRPGWRQADGSHLAALHLTLAPGWKTYWRSPGDAGIPPEFSWQGSDNVAAVGVNWPTPKIFHQSGMRSVGYAHEVILPLRVVGATPGADMRLHGVVELGVCSDICVPQTVEVNALLPANAQLRDPMIAGALADMPFSRAEAEVKSVRCTVEPSGNGITLRTEIDMPIGKGGEETVIETSNPLLWISEPKTHRAANGDLIIETRLAQVEGNAFALDRSGVRITVLSDGHAVDIKGCDG</sequence>
<name>A0A2G8R1Y3_9RHOB</name>
<dbReference type="Pfam" id="PF11412">
    <property type="entry name" value="DsbD_N"/>
    <property type="match status" value="1"/>
</dbReference>
<organism evidence="2 3">
    <name type="scientific">Puniceibacterium antarcticum</name>
    <dbReference type="NCBI Taxonomy" id="1206336"/>
    <lineage>
        <taxon>Bacteria</taxon>
        <taxon>Pseudomonadati</taxon>
        <taxon>Pseudomonadota</taxon>
        <taxon>Alphaproteobacteria</taxon>
        <taxon>Rhodobacterales</taxon>
        <taxon>Paracoccaceae</taxon>
        <taxon>Puniceibacterium</taxon>
    </lineage>
</organism>
<protein>
    <recommendedName>
        <fullName evidence="1">Thiol:disulfide interchange protein DsbD N-terminal domain-containing protein</fullName>
    </recommendedName>
</protein>
<gene>
    <name evidence="2" type="ORF">P775_25580</name>
</gene>
<comment type="caution">
    <text evidence="2">The sequence shown here is derived from an EMBL/GenBank/DDBJ whole genome shotgun (WGS) entry which is preliminary data.</text>
</comment>
<dbReference type="Proteomes" id="UP000231259">
    <property type="component" value="Unassembled WGS sequence"/>
</dbReference>
<accession>A0A2G8R1Y3</accession>
<dbReference type="EMBL" id="AWWI01000176">
    <property type="protein sequence ID" value="PIL15552.1"/>
    <property type="molecule type" value="Genomic_DNA"/>
</dbReference>
<evidence type="ECO:0000313" key="3">
    <source>
        <dbReference type="Proteomes" id="UP000231259"/>
    </source>
</evidence>
<dbReference type="InterPro" id="IPR028250">
    <property type="entry name" value="DsbDN"/>
</dbReference>
<evidence type="ECO:0000313" key="2">
    <source>
        <dbReference type="EMBL" id="PIL15552.1"/>
    </source>
</evidence>
<evidence type="ECO:0000259" key="1">
    <source>
        <dbReference type="Pfam" id="PF11412"/>
    </source>
</evidence>
<reference evidence="2 3" key="1">
    <citation type="submission" date="2013-09" db="EMBL/GenBank/DDBJ databases">
        <title>Genome sequencing of Phaeobacter antarcticus sp. nov. SM1211.</title>
        <authorList>
            <person name="Zhang X.-Y."/>
            <person name="Liu C."/>
            <person name="Chen X.-L."/>
            <person name="Xie B.-B."/>
            <person name="Qin Q.-L."/>
            <person name="Rong J.-C."/>
            <person name="Zhang Y.-Z."/>
        </authorList>
    </citation>
    <scope>NUCLEOTIDE SEQUENCE [LARGE SCALE GENOMIC DNA]</scope>
    <source>
        <strain evidence="2 3">SM1211</strain>
    </source>
</reference>
<keyword evidence="3" id="KW-1185">Reference proteome</keyword>